<dbReference type="OrthoDB" id="2014654at2759"/>
<evidence type="ECO:0000313" key="4">
    <source>
        <dbReference type="Proteomes" id="UP000006753"/>
    </source>
</evidence>
<accession>K1Y698</accession>
<dbReference type="InterPro" id="IPR043129">
    <property type="entry name" value="ATPase_NBD"/>
</dbReference>
<evidence type="ECO:0000313" key="3">
    <source>
        <dbReference type="EMBL" id="EKD20704.1"/>
    </source>
</evidence>
<feature type="domain" description="Ppx/GppA phosphatase N-terminal" evidence="1">
    <location>
        <begin position="45"/>
        <end position="345"/>
    </location>
</feature>
<dbReference type="Gene3D" id="3.30.420.40">
    <property type="match status" value="1"/>
</dbReference>
<dbReference type="InParanoid" id="K1Y698"/>
<organism evidence="3 4">
    <name type="scientific">Marssonina brunnea f. sp. multigermtubi (strain MB_m1)</name>
    <name type="common">Marssonina leaf spot fungus</name>
    <dbReference type="NCBI Taxonomy" id="1072389"/>
    <lineage>
        <taxon>Eukaryota</taxon>
        <taxon>Fungi</taxon>
        <taxon>Dikarya</taxon>
        <taxon>Ascomycota</taxon>
        <taxon>Pezizomycotina</taxon>
        <taxon>Leotiomycetes</taxon>
        <taxon>Helotiales</taxon>
        <taxon>Drepanopezizaceae</taxon>
        <taxon>Drepanopeziza</taxon>
    </lineage>
</organism>
<dbReference type="Pfam" id="PF23566">
    <property type="entry name" value="RTG2_C"/>
    <property type="match status" value="1"/>
</dbReference>
<dbReference type="KEGG" id="mbe:MBM_01386"/>
<dbReference type="FunFam" id="3.30.420.40:FF:000191">
    <property type="entry name" value="Retrograde regulation protein 2"/>
    <property type="match status" value="1"/>
</dbReference>
<dbReference type="STRING" id="1072389.K1Y698"/>
<dbReference type="eggNOG" id="ENOG502QRXN">
    <property type="taxonomic scope" value="Eukaryota"/>
</dbReference>
<dbReference type="PANTHER" id="PTHR30005">
    <property type="entry name" value="EXOPOLYPHOSPHATASE"/>
    <property type="match status" value="1"/>
</dbReference>
<dbReference type="EMBL" id="JH921429">
    <property type="protein sequence ID" value="EKD20704.1"/>
    <property type="molecule type" value="Genomic_DNA"/>
</dbReference>
<dbReference type="HOGENOM" id="CLU_033165_0_0_1"/>
<name>K1Y698_MARBU</name>
<dbReference type="InterPro" id="IPR057512">
    <property type="entry name" value="RTG2_C"/>
</dbReference>
<sequence>MIPASFTDSWTWAGTYFSPKLNVTRSSDDVSNGIRFSISDLSTPRLLHCIYRERADISLYDALHESTPSRFSPTVMERVANTMARFASICESYQVPKKNINVFATEAMRTAENRDEMLAAIKKTSGLTVDLLSPEMESLFGAMGARSGYTNVDGLFMDLGGGSVQMTYVCSDDESGYDLLAAAAATSLPFGAAKLTMALSSQSTAESAKTELRARMKETFEILVTKFPRIKEQSESSEGITIYFCGGGFRGYGSMLMHTDPIQPYPIPSIGGYIVPGHRFIKWREMLHANNSEEGKIHGMSKRRREQFPAIVHVVQSLVEAIPKIGRVIFCSGGNREGVLYMKLPPAVRESNPLALLPGATPDQDPAILESVVQKLGEGTPKDSPEILLELLHYIASNTWQSMGDPDGANSARALHNPITGNLAGLPGLTHTLRATLALVMCARWGNDLGRVDLGIHENLRALVGDVTAWWCEYIGTLASFLASLSPAFPTKPLDELVNFKASTSSSLGKKGDKFGVRLQIRVSREAQRGLAVGDLEDMFSHTGKGNPLKWKVEAEVEVADL</sequence>
<feature type="domain" description="RTG2 C-terminal" evidence="2">
    <location>
        <begin position="382"/>
        <end position="530"/>
    </location>
</feature>
<dbReference type="SUPFAM" id="SSF53067">
    <property type="entry name" value="Actin-like ATPase domain"/>
    <property type="match status" value="2"/>
</dbReference>
<dbReference type="OMA" id="YMCGGGF"/>
<keyword evidence="4" id="KW-1185">Reference proteome</keyword>
<dbReference type="Pfam" id="PF02541">
    <property type="entry name" value="Ppx-GppA"/>
    <property type="match status" value="1"/>
</dbReference>
<evidence type="ECO:0000259" key="1">
    <source>
        <dbReference type="Pfam" id="PF02541"/>
    </source>
</evidence>
<dbReference type="GO" id="GO:0006357">
    <property type="term" value="P:regulation of transcription by RNA polymerase II"/>
    <property type="evidence" value="ECO:0007669"/>
    <property type="project" value="TreeGrafter"/>
</dbReference>
<dbReference type="InterPro" id="IPR003695">
    <property type="entry name" value="Ppx_GppA_N"/>
</dbReference>
<gene>
    <name evidence="3" type="ORF">MBM_01386</name>
</gene>
<dbReference type="AlphaFoldDB" id="K1Y698"/>
<dbReference type="Gene3D" id="3.30.420.150">
    <property type="entry name" value="Exopolyphosphatase. Domain 2"/>
    <property type="match status" value="1"/>
</dbReference>
<dbReference type="InterPro" id="IPR050273">
    <property type="entry name" value="GppA/Ppx_hydrolase"/>
</dbReference>
<protein>
    <submittedName>
        <fullName evidence="3">Ppx/GppA phosphatase</fullName>
    </submittedName>
</protein>
<dbReference type="Proteomes" id="UP000006753">
    <property type="component" value="Unassembled WGS sequence"/>
</dbReference>
<evidence type="ECO:0000259" key="2">
    <source>
        <dbReference type="Pfam" id="PF23566"/>
    </source>
</evidence>
<reference evidence="3 4" key="1">
    <citation type="journal article" date="2012" name="BMC Genomics">
        <title>Sequencing the genome of Marssonina brunnea reveals fungus-poplar co-evolution.</title>
        <authorList>
            <person name="Zhu S."/>
            <person name="Cao Y.-Z."/>
            <person name="Jiang C."/>
            <person name="Tan B.-Y."/>
            <person name="Wang Z."/>
            <person name="Feng S."/>
            <person name="Zhang L."/>
            <person name="Su X.-H."/>
            <person name="Brejova B."/>
            <person name="Vinar T."/>
            <person name="Xu M."/>
            <person name="Wang M.-X."/>
            <person name="Zhang S.-G."/>
            <person name="Huang M.-R."/>
            <person name="Wu R."/>
            <person name="Zhou Y."/>
        </authorList>
    </citation>
    <scope>NUCLEOTIDE SEQUENCE [LARGE SCALE GENOMIC DNA]</scope>
    <source>
        <strain evidence="3 4">MB_m1</strain>
    </source>
</reference>
<proteinExistence type="predicted"/>
<dbReference type="PANTHER" id="PTHR30005:SF0">
    <property type="entry name" value="RETROGRADE REGULATION PROTEIN 2"/>
    <property type="match status" value="1"/>
</dbReference>